<proteinExistence type="predicted"/>
<accession>A0AA44BCV9</accession>
<keyword evidence="1" id="KW-0547">Nucleotide-binding</keyword>
<organism evidence="4 5">
    <name type="scientific">Isachenkonia alkalipeptolytica</name>
    <dbReference type="NCBI Taxonomy" id="2565777"/>
    <lineage>
        <taxon>Bacteria</taxon>
        <taxon>Bacillati</taxon>
        <taxon>Bacillota</taxon>
        <taxon>Clostridia</taxon>
        <taxon>Eubacteriales</taxon>
        <taxon>Clostridiaceae</taxon>
        <taxon>Isachenkonia</taxon>
    </lineage>
</organism>
<dbReference type="Gene3D" id="1.10.10.10">
    <property type="entry name" value="Winged helix-like DNA-binding domain superfamily/Winged helix DNA-binding domain"/>
    <property type="match status" value="1"/>
</dbReference>
<dbReference type="RefSeq" id="WP_160718624.1">
    <property type="nucleotide sequence ID" value="NZ_SUMG01000002.1"/>
</dbReference>
<keyword evidence="2" id="KW-0067">ATP-binding</keyword>
<dbReference type="InterPro" id="IPR011990">
    <property type="entry name" value="TPR-like_helical_dom_sf"/>
</dbReference>
<dbReference type="GO" id="GO:0005737">
    <property type="term" value="C:cytoplasm"/>
    <property type="evidence" value="ECO:0007669"/>
    <property type="project" value="TreeGrafter"/>
</dbReference>
<dbReference type="GO" id="GO:0004016">
    <property type="term" value="F:adenylate cyclase activity"/>
    <property type="evidence" value="ECO:0007669"/>
    <property type="project" value="TreeGrafter"/>
</dbReference>
<reference evidence="4 5" key="1">
    <citation type="submission" date="2019-04" db="EMBL/GenBank/DDBJ databases">
        <title>Isachenkonia alkalipeptolytica gen. nov. sp. nov. a new anaerobic, alkiliphilic organothrophic bacterium capable to reduce synthesized ferrihydrite isolated from a soda lake.</title>
        <authorList>
            <person name="Toshchakov S.V."/>
            <person name="Zavarzina D.G."/>
            <person name="Zhilina T.N."/>
            <person name="Kostrikina N.A."/>
            <person name="Kublanov I.V."/>
        </authorList>
    </citation>
    <scope>NUCLEOTIDE SEQUENCE [LARGE SCALE GENOMIC DNA]</scope>
    <source>
        <strain evidence="4 5">Z-1701</strain>
    </source>
</reference>
<keyword evidence="5" id="KW-1185">Reference proteome</keyword>
<dbReference type="Gene3D" id="3.40.50.300">
    <property type="entry name" value="P-loop containing nucleotide triphosphate hydrolases"/>
    <property type="match status" value="1"/>
</dbReference>
<feature type="domain" description="Bacterial transcriptional activator" evidence="3">
    <location>
        <begin position="97"/>
        <end position="229"/>
    </location>
</feature>
<dbReference type="Pfam" id="PF03704">
    <property type="entry name" value="BTAD"/>
    <property type="match status" value="1"/>
</dbReference>
<protein>
    <recommendedName>
        <fullName evidence="3">Bacterial transcriptional activator domain-containing protein</fullName>
    </recommendedName>
</protein>
<dbReference type="SMART" id="SM00028">
    <property type="entry name" value="TPR"/>
    <property type="match status" value="4"/>
</dbReference>
<dbReference type="Gene3D" id="1.25.40.10">
    <property type="entry name" value="Tetratricopeptide repeat domain"/>
    <property type="match status" value="2"/>
</dbReference>
<comment type="caution">
    <text evidence="4">The sequence shown here is derived from an EMBL/GenBank/DDBJ whole genome shotgun (WGS) entry which is preliminary data.</text>
</comment>
<dbReference type="AlphaFoldDB" id="A0AA44BCV9"/>
<dbReference type="SMART" id="SM01043">
    <property type="entry name" value="BTAD"/>
    <property type="match status" value="1"/>
</dbReference>
<dbReference type="PANTHER" id="PTHR16305:SF28">
    <property type="entry name" value="GUANYLATE CYCLASE DOMAIN-CONTAINING PROTEIN"/>
    <property type="match status" value="1"/>
</dbReference>
<dbReference type="InterPro" id="IPR036388">
    <property type="entry name" value="WH-like_DNA-bd_sf"/>
</dbReference>
<dbReference type="SUPFAM" id="SSF48452">
    <property type="entry name" value="TPR-like"/>
    <property type="match status" value="2"/>
</dbReference>
<evidence type="ECO:0000313" key="5">
    <source>
        <dbReference type="Proteomes" id="UP000449710"/>
    </source>
</evidence>
<dbReference type="InterPro" id="IPR005158">
    <property type="entry name" value="BTAD"/>
</dbReference>
<dbReference type="PANTHER" id="PTHR16305">
    <property type="entry name" value="TESTICULAR SOLUBLE ADENYLYL CYCLASE"/>
    <property type="match status" value="1"/>
</dbReference>
<evidence type="ECO:0000256" key="1">
    <source>
        <dbReference type="ARBA" id="ARBA00022741"/>
    </source>
</evidence>
<dbReference type="Pfam" id="PF13191">
    <property type="entry name" value="AAA_16"/>
    <property type="match status" value="1"/>
</dbReference>
<dbReference type="Proteomes" id="UP000449710">
    <property type="component" value="Unassembled WGS sequence"/>
</dbReference>
<dbReference type="InterPro" id="IPR027417">
    <property type="entry name" value="P-loop_NTPase"/>
</dbReference>
<evidence type="ECO:0000313" key="4">
    <source>
        <dbReference type="EMBL" id="NBG87313.1"/>
    </source>
</evidence>
<dbReference type="SUPFAM" id="SSF52540">
    <property type="entry name" value="P-loop containing nucleoside triphosphate hydrolases"/>
    <property type="match status" value="1"/>
</dbReference>
<dbReference type="InterPro" id="IPR019734">
    <property type="entry name" value="TPR_rpt"/>
</dbReference>
<sequence length="1034" mass="121764">MDIIKVNLFGTPGVYKNGEKLHFPYRKAEALFYYLLVQHQGTREELVSLFWAESNEEVAKKNLRNAMYKTRKAFGLEIIHSPKKSTVMINKEVPIESDIQSVQQNPGKILELYRGEFLKGFYIKNEEGFSNWVDQQRSFYRNLYIEKSHEKIDEALKKGNFIQGEKECKKVIQEDEFDERGYRKLMEVYQSLGLSSKALEVYQNLHRCLEEELGIEPDEKTRKVHLEILQQGDKNSPAESREEKSIFFGRQEELKKGQAFLEASGENQGKSALVILGEAGIGKTSLKEKLLKDARLDNQRILSANCYAAEEDYVLKPWNAIMAKLLPVLKKEEIRLPKAWSEIAARAFPHFLMNEESPEDPFNGKGKVQDQLLEEALVEIFQRVLRKKDVLLVFEDLQWMDEKSLRLLENLLMKIDSKGLRMLGTLRNGENRDLKFFLSQLSRENRLGKIFLERFTKEETLDFMENFEKYFPRKSEKNLQKRRRTQRERLKKEIYRETEGNPFFIVEYLYTLKNNNNRGTFTPKIEDLLKTRFRNLSKKEEEVSDMAAIFFDKVDFEGLKDLTGWDELALINHLEALSKEGILEEDEEEDRIQYRFTHQKLREFCYLRQSKGKRKILHTRIGKNLEKKLDHGNRDRLLYSKLIYHFSRAGNHGKTLKYSIKNLNQYVDFSHELFPVLEQHTGEDLSQFYLSKRQMSKAMKDIEYYLVKAKETGAGHGAFAKEEMYFHYIKGRYLIWEGSYEVGLEHIDNMIQVALEHQDHSNAVKGYKQRIYYGIQIHDSETVRGNLKKGMELLKTIDYPKEEAVFYRLQGVYYLMTGAYQQADETLRYSIRLFSQLPKSREKYLLNIAAGYNYLGEVRRSQMKFFEGLKYYDEAIRICEDQNISRSLNMFYTKAGQAAFDGGDFHRAKEYLKEGLRLYVKYDVTWGRSTAEGFMALIYFREGEYHKAQECLSRGDKYCKKIQSPYELGILYRIKSGIKREMMERKHVPKSLQDCLPQSLSWYCRQGIDNLEKIQRCYEIDILKRLDGLATEDG</sequence>
<dbReference type="GO" id="GO:0005524">
    <property type="term" value="F:ATP binding"/>
    <property type="evidence" value="ECO:0007669"/>
    <property type="project" value="UniProtKB-KW"/>
</dbReference>
<evidence type="ECO:0000259" key="3">
    <source>
        <dbReference type="SMART" id="SM01043"/>
    </source>
</evidence>
<evidence type="ECO:0000256" key="2">
    <source>
        <dbReference type="ARBA" id="ARBA00022840"/>
    </source>
</evidence>
<gene>
    <name evidence="4" type="ORF">ISALK_02245</name>
</gene>
<dbReference type="EMBL" id="SUMG01000002">
    <property type="protein sequence ID" value="NBG87313.1"/>
    <property type="molecule type" value="Genomic_DNA"/>
</dbReference>
<dbReference type="InterPro" id="IPR041664">
    <property type="entry name" value="AAA_16"/>
</dbReference>
<name>A0AA44BCV9_9CLOT</name>